<feature type="region of interest" description="Disordered" evidence="1">
    <location>
        <begin position="1"/>
        <end position="50"/>
    </location>
</feature>
<name>A0ABR1BCU0_POLSC</name>
<evidence type="ECO:0000313" key="3">
    <source>
        <dbReference type="Proteomes" id="UP001359485"/>
    </source>
</evidence>
<organism evidence="2 3">
    <name type="scientific">Polyplax serrata</name>
    <name type="common">Common mouse louse</name>
    <dbReference type="NCBI Taxonomy" id="468196"/>
    <lineage>
        <taxon>Eukaryota</taxon>
        <taxon>Metazoa</taxon>
        <taxon>Ecdysozoa</taxon>
        <taxon>Arthropoda</taxon>
        <taxon>Hexapoda</taxon>
        <taxon>Insecta</taxon>
        <taxon>Pterygota</taxon>
        <taxon>Neoptera</taxon>
        <taxon>Paraneoptera</taxon>
        <taxon>Psocodea</taxon>
        <taxon>Troctomorpha</taxon>
        <taxon>Phthiraptera</taxon>
        <taxon>Anoplura</taxon>
        <taxon>Polyplacidae</taxon>
        <taxon>Polyplax</taxon>
    </lineage>
</organism>
<gene>
    <name evidence="2" type="ORF">RUM44_012220</name>
</gene>
<sequence>MTTRAAKAKAKEEEEEEEEEQEERRRRRKKQLEKQGHLELAEELAGTTAQKGFNCYQEKGKKSPEGSFFSL</sequence>
<dbReference type="Proteomes" id="UP001359485">
    <property type="component" value="Unassembled WGS sequence"/>
</dbReference>
<reference evidence="2 3" key="1">
    <citation type="submission" date="2023-09" db="EMBL/GenBank/DDBJ databases">
        <title>Genomes of two closely related lineages of the louse Polyplax serrata with different host specificities.</title>
        <authorList>
            <person name="Martinu J."/>
            <person name="Tarabai H."/>
            <person name="Stefka J."/>
            <person name="Hypsa V."/>
        </authorList>
    </citation>
    <scope>NUCLEOTIDE SEQUENCE [LARGE SCALE GENOMIC DNA]</scope>
    <source>
        <strain evidence="2">98ZLc_SE</strain>
    </source>
</reference>
<comment type="caution">
    <text evidence="2">The sequence shown here is derived from an EMBL/GenBank/DDBJ whole genome shotgun (WGS) entry which is preliminary data.</text>
</comment>
<evidence type="ECO:0000256" key="1">
    <source>
        <dbReference type="SAM" id="MobiDB-lite"/>
    </source>
</evidence>
<keyword evidence="3" id="KW-1185">Reference proteome</keyword>
<dbReference type="EMBL" id="JAWJWF010000001">
    <property type="protein sequence ID" value="KAK6640525.1"/>
    <property type="molecule type" value="Genomic_DNA"/>
</dbReference>
<proteinExistence type="predicted"/>
<evidence type="ECO:0000313" key="2">
    <source>
        <dbReference type="EMBL" id="KAK6640525.1"/>
    </source>
</evidence>
<protein>
    <submittedName>
        <fullName evidence="2">Uncharacterized protein</fullName>
    </submittedName>
</protein>
<accession>A0ABR1BCU0</accession>